<proteinExistence type="predicted"/>
<dbReference type="Pfam" id="PF02671">
    <property type="entry name" value="PAH"/>
    <property type="match status" value="2"/>
</dbReference>
<evidence type="ECO:0000256" key="7">
    <source>
        <dbReference type="PROSITE-ProRule" id="PRU00810"/>
    </source>
</evidence>
<organism evidence="10 11">
    <name type="scientific">Fomitopsis schrenkii</name>
    <name type="common">Brown rot fungus</name>
    <dbReference type="NCBI Taxonomy" id="2126942"/>
    <lineage>
        <taxon>Eukaryota</taxon>
        <taxon>Fungi</taxon>
        <taxon>Dikarya</taxon>
        <taxon>Basidiomycota</taxon>
        <taxon>Agaricomycotina</taxon>
        <taxon>Agaricomycetes</taxon>
        <taxon>Polyporales</taxon>
        <taxon>Fomitopsis</taxon>
    </lineage>
</organism>
<dbReference type="GO" id="GO:0000122">
    <property type="term" value="P:negative regulation of transcription by RNA polymerase II"/>
    <property type="evidence" value="ECO:0007669"/>
    <property type="project" value="TreeGrafter"/>
</dbReference>
<reference evidence="10 11" key="1">
    <citation type="journal article" date="2012" name="Science">
        <title>The Paleozoic origin of enzymatic lignin decomposition reconstructed from 31 fungal genomes.</title>
        <authorList>
            <person name="Floudas D."/>
            <person name="Binder M."/>
            <person name="Riley R."/>
            <person name="Barry K."/>
            <person name="Blanchette R.A."/>
            <person name="Henrissat B."/>
            <person name="Martinez A.T."/>
            <person name="Otillar R."/>
            <person name="Spatafora J.W."/>
            <person name="Yadav J.S."/>
            <person name="Aerts A."/>
            <person name="Benoit I."/>
            <person name="Boyd A."/>
            <person name="Carlson A."/>
            <person name="Copeland A."/>
            <person name="Coutinho P.M."/>
            <person name="de Vries R.P."/>
            <person name="Ferreira P."/>
            <person name="Findley K."/>
            <person name="Foster B."/>
            <person name="Gaskell J."/>
            <person name="Glotzer D."/>
            <person name="Gorecki P."/>
            <person name="Heitman J."/>
            <person name="Hesse C."/>
            <person name="Hori C."/>
            <person name="Igarashi K."/>
            <person name="Jurgens J.A."/>
            <person name="Kallen N."/>
            <person name="Kersten P."/>
            <person name="Kohler A."/>
            <person name="Kuees U."/>
            <person name="Kumar T.K.A."/>
            <person name="Kuo A."/>
            <person name="LaButti K."/>
            <person name="Larrondo L.F."/>
            <person name="Lindquist E."/>
            <person name="Ling A."/>
            <person name="Lombard V."/>
            <person name="Lucas S."/>
            <person name="Lundell T."/>
            <person name="Martin R."/>
            <person name="McLaughlin D.J."/>
            <person name="Morgenstern I."/>
            <person name="Morin E."/>
            <person name="Murat C."/>
            <person name="Nagy L.G."/>
            <person name="Nolan M."/>
            <person name="Ohm R.A."/>
            <person name="Patyshakuliyeva A."/>
            <person name="Rokas A."/>
            <person name="Ruiz-Duenas F.J."/>
            <person name="Sabat G."/>
            <person name="Salamov A."/>
            <person name="Samejima M."/>
            <person name="Schmutz J."/>
            <person name="Slot J.C."/>
            <person name="St John F."/>
            <person name="Stenlid J."/>
            <person name="Sun H."/>
            <person name="Sun S."/>
            <person name="Syed K."/>
            <person name="Tsang A."/>
            <person name="Wiebenga A."/>
            <person name="Young D."/>
            <person name="Pisabarro A."/>
            <person name="Eastwood D.C."/>
            <person name="Martin F."/>
            <person name="Cullen D."/>
            <person name="Grigoriev I.V."/>
            <person name="Hibbett D.S."/>
        </authorList>
    </citation>
    <scope>NUCLEOTIDE SEQUENCE</scope>
    <source>
        <strain evidence="11">FP-58527</strain>
    </source>
</reference>
<keyword evidence="2" id="KW-0678">Repressor</keyword>
<evidence type="ECO:0000256" key="8">
    <source>
        <dbReference type="SAM" id="MobiDB-lite"/>
    </source>
</evidence>
<dbReference type="FunCoup" id="S8ES65">
    <property type="interactions" value="688"/>
</dbReference>
<feature type="compositionally biased region" description="Polar residues" evidence="8">
    <location>
        <begin position="381"/>
        <end position="399"/>
    </location>
</feature>
<dbReference type="Pfam" id="PF08295">
    <property type="entry name" value="Sin3_corepress"/>
    <property type="match status" value="1"/>
</dbReference>
<dbReference type="PANTHER" id="PTHR12346">
    <property type="entry name" value="SIN3B-RELATED"/>
    <property type="match status" value="1"/>
</dbReference>
<feature type="compositionally biased region" description="Basic and acidic residues" evidence="8">
    <location>
        <begin position="325"/>
        <end position="344"/>
    </location>
</feature>
<feature type="region of interest" description="Disordered" evidence="8">
    <location>
        <begin position="1"/>
        <end position="53"/>
    </location>
</feature>
<gene>
    <name evidence="10" type="ORF">FOMPIDRAFT_1111476</name>
</gene>
<dbReference type="InParanoid" id="S8ES65"/>
<evidence type="ECO:0000313" key="10">
    <source>
        <dbReference type="EMBL" id="EPT05749.1"/>
    </source>
</evidence>
<evidence type="ECO:0000259" key="9">
    <source>
        <dbReference type="SMART" id="SM00761"/>
    </source>
</evidence>
<feature type="region of interest" description="Disordered" evidence="8">
    <location>
        <begin position="288"/>
        <end position="406"/>
    </location>
</feature>
<keyword evidence="3" id="KW-0677">Repeat</keyword>
<dbReference type="Pfam" id="PF16879">
    <property type="entry name" value="Sin3a_C"/>
    <property type="match status" value="1"/>
</dbReference>
<protein>
    <recommendedName>
        <fullName evidence="9">Histone deacetylase interacting domain-containing protein</fullName>
    </recommendedName>
</protein>
<dbReference type="HOGENOM" id="CLU_001360_2_2_1"/>
<evidence type="ECO:0000313" key="11">
    <source>
        <dbReference type="Proteomes" id="UP000015241"/>
    </source>
</evidence>
<keyword evidence="5" id="KW-0804">Transcription</keyword>
<feature type="compositionally biased region" description="Low complexity" evidence="8">
    <location>
        <begin position="37"/>
        <end position="53"/>
    </location>
</feature>
<dbReference type="InterPro" id="IPR036600">
    <property type="entry name" value="PAH_sf"/>
</dbReference>
<feature type="compositionally biased region" description="Polar residues" evidence="8">
    <location>
        <begin position="862"/>
        <end position="872"/>
    </location>
</feature>
<name>S8ES65_FOMSC</name>
<comment type="subcellular location">
    <subcellularLocation>
        <location evidence="1 7">Nucleus</location>
    </subcellularLocation>
</comment>
<feature type="compositionally biased region" description="Acidic residues" evidence="8">
    <location>
        <begin position="811"/>
        <end position="823"/>
    </location>
</feature>
<dbReference type="AlphaFoldDB" id="S8ES65"/>
<dbReference type="InterPro" id="IPR031693">
    <property type="entry name" value="Sin3_C"/>
</dbReference>
<keyword evidence="4" id="KW-0805">Transcription regulation</keyword>
<sequence>MTENDKIIESGNTESHAEQSLPSVPTDPDVQVEHAEPPQTNATVAATPQQTATERPLNVTDALTYLDSVKMKFHTNPEVYNRFLDIMKDFKSQIIDTPGVIERVSNLFHGHPTLIQGFNTFLPAGYRIDCTTDAQNPNSITVTTPSGTTTQTTNGVFTFGSGVVRASTMSESEGAPAPSPVPGVNLEPALAYVQRVKTRYANEPEKYRRFLEISNPNKEVNTASYEVRELEHWAVAFLSAGYAQGEVVQRLGKLFSDAPNLMKDFIEFLPDRHMKEVELAKLAELQESRKVGTPSGESKSRKKGDGSSGAAASTSVPQKRKRKVVEREKEDKKDKERDKDKESTTRGAASKTKRSRPSHAHGSEAPSPAVSQRAAVGPSSPRRQTQTHGTQSHNSQPGPSVQVAPPVAGVPLAQQPLSPADETQFFDRVKRALDNRDAYNEFLKLVNLFTQDIIDTARLIREGRSFLGDGELMAQFMEILGWDAMRDQVAVADDVWTRPMVALERPSRNQLNIRYGSYRKLPQSEVNVTCSGRDEMCRSVLNDEWISQPTFASEDTGFSTHRKNVYEEALLRSEEERHEYDFYIEAISRTIVMLEPLNNKIAQLSPEERSNFKLKPNLGGAGKSVHLRVLKKIYGREAGIEVYQAMQEVPAFSIPVVLTRLKTKHEEWRRAQREWNKVWREVDARNYHKSLDYQGITFKTTDKKAITTKAFVSQIEAARDEQMAKRAALIDPLFARTRPRHQLEFVIEDIPVLQDALKLTLSFLDRTSGQINTADRKKIETFLRSFVPTFFALDPVQFNAAFASPQTTGESDMDLDSTTDDSDPLANARLGKRKANGAGSAGDLRKKLLKSEQAKYSRRTRAQGTGSPSISRFASPAASDAMQVDSEDHAPEQPPSTSAVPVPGPSSPTNDKAARRRYCFFTNTTFYSFFRLLELLYSRLLFYRDLTGKIAEDSTIVTRPGCIVTDLGGLPERATNARHFYTLMLESCEKLFDNELELSVFEDQLRWMFGPQNAYQMFTVDRVVGAIVKQVQNVLSDAKSQELYEFLRRDRELVSPTTQDQINARRNTERVVGPDENIFRIDWLPESKTVTVQLFGKDDSKFVDSEALTGRWQAYVQSFVSDERTQGVPTRSNSRRPFLRKSRLPGAATNDMPDITAHGHLEIKVCVRTYRLFFVSHTEDYLWRAVDPDDLAASQEKARVQSNKRRQWLQQYVGKREEPTQRTEQSQQSSPHEEPVADPLASEVKDPAAESQPAQAPPKLEDAPSPAKGDDPTHVSGLSS</sequence>
<accession>S8ES65</accession>
<dbReference type="FunFam" id="1.20.1160.11:FF:000001">
    <property type="entry name" value="Paired amphipathic helix protein Sin3"/>
    <property type="match status" value="1"/>
</dbReference>
<dbReference type="eggNOG" id="KOG4204">
    <property type="taxonomic scope" value="Eukaryota"/>
</dbReference>
<dbReference type="STRING" id="743788.S8ES65"/>
<evidence type="ECO:0000256" key="6">
    <source>
        <dbReference type="ARBA" id="ARBA00023242"/>
    </source>
</evidence>
<dbReference type="SUPFAM" id="SSF47762">
    <property type="entry name" value="PAH2 domain"/>
    <property type="match status" value="3"/>
</dbReference>
<dbReference type="PANTHER" id="PTHR12346:SF0">
    <property type="entry name" value="SIN3A, ISOFORM G"/>
    <property type="match status" value="1"/>
</dbReference>
<dbReference type="PROSITE" id="PS51477">
    <property type="entry name" value="PAH"/>
    <property type="match status" value="2"/>
</dbReference>
<feature type="compositionally biased region" description="Basic and acidic residues" evidence="8">
    <location>
        <begin position="843"/>
        <end position="855"/>
    </location>
</feature>
<dbReference type="SMART" id="SM00761">
    <property type="entry name" value="HDAC_interact"/>
    <property type="match status" value="1"/>
</dbReference>
<dbReference type="InterPro" id="IPR039774">
    <property type="entry name" value="Sin3-like"/>
</dbReference>
<dbReference type="Proteomes" id="UP000015241">
    <property type="component" value="Unassembled WGS sequence"/>
</dbReference>
<feature type="region of interest" description="Disordered" evidence="8">
    <location>
        <begin position="1212"/>
        <end position="1280"/>
    </location>
</feature>
<keyword evidence="11" id="KW-1185">Reference proteome</keyword>
<evidence type="ECO:0000256" key="2">
    <source>
        <dbReference type="ARBA" id="ARBA00022491"/>
    </source>
</evidence>
<feature type="compositionally biased region" description="Polar residues" evidence="8">
    <location>
        <begin position="10"/>
        <end position="23"/>
    </location>
</feature>
<evidence type="ECO:0000256" key="1">
    <source>
        <dbReference type="ARBA" id="ARBA00004123"/>
    </source>
</evidence>
<dbReference type="InterPro" id="IPR003822">
    <property type="entry name" value="PAH"/>
</dbReference>
<dbReference type="Gene3D" id="1.20.1160.11">
    <property type="entry name" value="Paired amphipathic helix"/>
    <property type="match status" value="3"/>
</dbReference>
<keyword evidence="6 7" id="KW-0539">Nucleus</keyword>
<evidence type="ECO:0000256" key="3">
    <source>
        <dbReference type="ARBA" id="ARBA00022737"/>
    </source>
</evidence>
<evidence type="ECO:0000256" key="4">
    <source>
        <dbReference type="ARBA" id="ARBA00023015"/>
    </source>
</evidence>
<feature type="region of interest" description="Disordered" evidence="8">
    <location>
        <begin position="805"/>
        <end position="910"/>
    </location>
</feature>
<dbReference type="GO" id="GO:0003714">
    <property type="term" value="F:transcription corepressor activity"/>
    <property type="evidence" value="ECO:0007669"/>
    <property type="project" value="InterPro"/>
</dbReference>
<dbReference type="FunFam" id="1.20.1160.11:FF:000002">
    <property type="entry name" value="Paired amphipathic helix protein SIN3"/>
    <property type="match status" value="1"/>
</dbReference>
<dbReference type="GO" id="GO:0070822">
    <property type="term" value="C:Sin3-type complex"/>
    <property type="evidence" value="ECO:0007669"/>
    <property type="project" value="TreeGrafter"/>
</dbReference>
<feature type="compositionally biased region" description="Low complexity" evidence="8">
    <location>
        <begin position="1249"/>
        <end position="1258"/>
    </location>
</feature>
<dbReference type="OrthoDB" id="10265969at2759"/>
<feature type="domain" description="Histone deacetylase interacting" evidence="9">
    <location>
        <begin position="512"/>
        <end position="611"/>
    </location>
</feature>
<dbReference type="EMBL" id="KE504123">
    <property type="protein sequence ID" value="EPT05749.1"/>
    <property type="molecule type" value="Genomic_DNA"/>
</dbReference>
<evidence type="ECO:0000256" key="5">
    <source>
        <dbReference type="ARBA" id="ARBA00023163"/>
    </source>
</evidence>
<dbReference type="InterPro" id="IPR013194">
    <property type="entry name" value="HDAC_interact_dom"/>
</dbReference>